<dbReference type="PANTHER" id="PTHR42718:SF47">
    <property type="entry name" value="METHYL VIOLOGEN RESISTANCE PROTEIN SMVA"/>
    <property type="match status" value="1"/>
</dbReference>
<feature type="transmembrane region" description="Helical" evidence="7">
    <location>
        <begin position="268"/>
        <end position="289"/>
    </location>
</feature>
<dbReference type="PROSITE" id="PS50850">
    <property type="entry name" value="MFS"/>
    <property type="match status" value="1"/>
</dbReference>
<feature type="transmembrane region" description="Helical" evidence="7">
    <location>
        <begin position="139"/>
        <end position="163"/>
    </location>
</feature>
<accession>A0ABV8FH79</accession>
<dbReference type="SUPFAM" id="SSF103473">
    <property type="entry name" value="MFS general substrate transporter"/>
    <property type="match status" value="1"/>
</dbReference>
<dbReference type="InterPro" id="IPR020846">
    <property type="entry name" value="MFS_dom"/>
</dbReference>
<keyword evidence="6 7" id="KW-0472">Membrane</keyword>
<dbReference type="RefSeq" id="WP_386196963.1">
    <property type="nucleotide sequence ID" value="NZ_JBHSBC010000058.1"/>
</dbReference>
<dbReference type="Pfam" id="PF07690">
    <property type="entry name" value="MFS_1"/>
    <property type="match status" value="1"/>
</dbReference>
<keyword evidence="5 7" id="KW-1133">Transmembrane helix</keyword>
<dbReference type="PANTHER" id="PTHR42718">
    <property type="entry name" value="MAJOR FACILITATOR SUPERFAMILY MULTIDRUG TRANSPORTER MFSC"/>
    <property type="match status" value="1"/>
</dbReference>
<dbReference type="InterPro" id="IPR036259">
    <property type="entry name" value="MFS_trans_sf"/>
</dbReference>
<dbReference type="Gene3D" id="1.20.1250.20">
    <property type="entry name" value="MFS general substrate transporter like domains"/>
    <property type="match status" value="1"/>
</dbReference>
<evidence type="ECO:0000256" key="1">
    <source>
        <dbReference type="ARBA" id="ARBA00004651"/>
    </source>
</evidence>
<keyword evidence="2" id="KW-0813">Transport</keyword>
<evidence type="ECO:0000259" key="8">
    <source>
        <dbReference type="PROSITE" id="PS50850"/>
    </source>
</evidence>
<dbReference type="Proteomes" id="UP001595698">
    <property type="component" value="Unassembled WGS sequence"/>
</dbReference>
<feature type="transmembrane region" description="Helical" evidence="7">
    <location>
        <begin position="359"/>
        <end position="380"/>
    </location>
</feature>
<evidence type="ECO:0000313" key="10">
    <source>
        <dbReference type="Proteomes" id="UP001595698"/>
    </source>
</evidence>
<feature type="domain" description="Major facilitator superfamily (MFS) profile" evidence="8">
    <location>
        <begin position="15"/>
        <end position="460"/>
    </location>
</feature>
<dbReference type="InterPro" id="IPR011701">
    <property type="entry name" value="MFS"/>
</dbReference>
<evidence type="ECO:0000256" key="6">
    <source>
        <dbReference type="ARBA" id="ARBA00023136"/>
    </source>
</evidence>
<keyword evidence="4 7" id="KW-0812">Transmembrane</keyword>
<comment type="subcellular location">
    <subcellularLocation>
        <location evidence="1">Cell membrane</location>
        <topology evidence="1">Multi-pass membrane protein</topology>
    </subcellularLocation>
</comment>
<evidence type="ECO:0000256" key="5">
    <source>
        <dbReference type="ARBA" id="ARBA00022989"/>
    </source>
</evidence>
<evidence type="ECO:0000313" key="9">
    <source>
        <dbReference type="EMBL" id="MFC3986618.1"/>
    </source>
</evidence>
<organism evidence="9 10">
    <name type="scientific">Streptosporangium jomthongense</name>
    <dbReference type="NCBI Taxonomy" id="1193683"/>
    <lineage>
        <taxon>Bacteria</taxon>
        <taxon>Bacillati</taxon>
        <taxon>Actinomycetota</taxon>
        <taxon>Actinomycetes</taxon>
        <taxon>Streptosporangiales</taxon>
        <taxon>Streptosporangiaceae</taxon>
        <taxon>Streptosporangium</taxon>
    </lineage>
</organism>
<dbReference type="Gene3D" id="1.20.1720.10">
    <property type="entry name" value="Multidrug resistance protein D"/>
    <property type="match status" value="1"/>
</dbReference>
<proteinExistence type="predicted"/>
<sequence length="512" mass="52744">MTENTQRATARTWIGLAVLVLPMLLIAIDGMVLVFALPAITTDLQPSGTEQLWILDIYSLMLAGLLITMSSLGDRIGRRRLLLIGAVGFAAASVLGALASAPWMLILARALLGVAGATIMPSTLSIIRNMFLDRNQRRTAMAVWAAMGSAGAAAGPIVGGWIIEAFSWHAAFLMNIPVMIILLALAPIFVPESANPMPGRIDVPSIALSLTGMVTLVYGVKTLAEGEQPLAALVTFVSGAVLLVLFVVRQLRIPNPMINVRLFRVRSFTGAVVVDLLSVFALVGALFALTQHLQLIAGLSTVQAALWMLPQAAVSAIAGFLAAALVKRIPASILVSAGGVITAAGFGMLLFLTPQTPPFVIAISLCLVGLGAGVGLTLTNDIIMSSVRPEHAGQAAAVSETAYEVGTALGTAVLGSILLGFYRTGLASHAPIGLPGTVLSAAEETLAAALAFTAELPGALGQALADAAVTSFTQALAWTGGLAALILTGVAIFAAIMLRGVSAQADLVKADH</sequence>
<evidence type="ECO:0000256" key="4">
    <source>
        <dbReference type="ARBA" id="ARBA00022692"/>
    </source>
</evidence>
<dbReference type="CDD" id="cd17321">
    <property type="entry name" value="MFS_MMR_MDR_like"/>
    <property type="match status" value="1"/>
</dbReference>
<keyword evidence="10" id="KW-1185">Reference proteome</keyword>
<reference evidence="10" key="1">
    <citation type="journal article" date="2019" name="Int. J. Syst. Evol. Microbiol.">
        <title>The Global Catalogue of Microorganisms (GCM) 10K type strain sequencing project: providing services to taxonomists for standard genome sequencing and annotation.</title>
        <authorList>
            <consortium name="The Broad Institute Genomics Platform"/>
            <consortium name="The Broad Institute Genome Sequencing Center for Infectious Disease"/>
            <person name="Wu L."/>
            <person name="Ma J."/>
        </authorList>
    </citation>
    <scope>NUCLEOTIDE SEQUENCE [LARGE SCALE GENOMIC DNA]</scope>
    <source>
        <strain evidence="10">TBRC 7912</strain>
    </source>
</reference>
<gene>
    <name evidence="9" type="ORF">ACFOYY_41260</name>
</gene>
<feature type="transmembrane region" description="Helical" evidence="7">
    <location>
        <begin position="201"/>
        <end position="218"/>
    </location>
</feature>
<evidence type="ECO:0000256" key="3">
    <source>
        <dbReference type="ARBA" id="ARBA00022475"/>
    </source>
</evidence>
<keyword evidence="3" id="KW-1003">Cell membrane</keyword>
<feature type="transmembrane region" description="Helical" evidence="7">
    <location>
        <begin position="81"/>
        <end position="100"/>
    </location>
</feature>
<feature type="transmembrane region" description="Helical" evidence="7">
    <location>
        <begin position="304"/>
        <end position="326"/>
    </location>
</feature>
<evidence type="ECO:0000256" key="2">
    <source>
        <dbReference type="ARBA" id="ARBA00022448"/>
    </source>
</evidence>
<comment type="caution">
    <text evidence="9">The sequence shown here is derived from an EMBL/GenBank/DDBJ whole genome shotgun (WGS) entry which is preliminary data.</text>
</comment>
<name>A0ABV8FH79_9ACTN</name>
<feature type="transmembrane region" description="Helical" evidence="7">
    <location>
        <begin position="169"/>
        <end position="189"/>
    </location>
</feature>
<dbReference type="EMBL" id="JBHSBC010000058">
    <property type="protein sequence ID" value="MFC3986618.1"/>
    <property type="molecule type" value="Genomic_DNA"/>
</dbReference>
<feature type="transmembrane region" description="Helical" evidence="7">
    <location>
        <begin position="333"/>
        <end position="353"/>
    </location>
</feature>
<protein>
    <submittedName>
        <fullName evidence="9">MFS transporter</fullName>
    </submittedName>
</protein>
<feature type="transmembrane region" description="Helical" evidence="7">
    <location>
        <begin position="52"/>
        <end position="69"/>
    </location>
</feature>
<feature type="transmembrane region" description="Helical" evidence="7">
    <location>
        <begin position="12"/>
        <end position="40"/>
    </location>
</feature>
<evidence type="ECO:0000256" key="7">
    <source>
        <dbReference type="SAM" id="Phobius"/>
    </source>
</evidence>
<feature type="transmembrane region" description="Helical" evidence="7">
    <location>
        <begin position="230"/>
        <end position="248"/>
    </location>
</feature>
<feature type="transmembrane region" description="Helical" evidence="7">
    <location>
        <begin position="475"/>
        <end position="498"/>
    </location>
</feature>
<feature type="transmembrane region" description="Helical" evidence="7">
    <location>
        <begin position="106"/>
        <end position="127"/>
    </location>
</feature>